<dbReference type="AlphaFoldDB" id="A0A7N2N031"/>
<sequence>MLKIVSSPELLEDVAQNDFALMRRSVVEFLKPEALQHFIPIMDSMAIEHLKTERSPYRKVKVYPLSMKYAFALAYAQREKEKEKGLTDVQTERVRDHAIKFEIASVRSPSSFPPRDSGIAPRTHELITVLIPSTQRDRDKAIFDFSTTVANTIN</sequence>
<protein>
    <submittedName>
        <fullName evidence="1">Uncharacterized protein</fullName>
    </submittedName>
</protein>
<keyword evidence="2" id="KW-1185">Reference proteome</keyword>
<dbReference type="InParanoid" id="A0A7N2N031"/>
<dbReference type="EMBL" id="LRBV02000011">
    <property type="status" value="NOT_ANNOTATED_CDS"/>
    <property type="molecule type" value="Genomic_DNA"/>
</dbReference>
<dbReference type="Gramene" id="QL11p051682:mrna">
    <property type="protein sequence ID" value="QL11p051682:mrna"/>
    <property type="gene ID" value="QL11p051682"/>
</dbReference>
<name>A0A7N2N031_QUELO</name>
<organism evidence="1 2">
    <name type="scientific">Quercus lobata</name>
    <name type="common">Valley oak</name>
    <dbReference type="NCBI Taxonomy" id="97700"/>
    <lineage>
        <taxon>Eukaryota</taxon>
        <taxon>Viridiplantae</taxon>
        <taxon>Streptophyta</taxon>
        <taxon>Embryophyta</taxon>
        <taxon>Tracheophyta</taxon>
        <taxon>Spermatophyta</taxon>
        <taxon>Magnoliopsida</taxon>
        <taxon>eudicotyledons</taxon>
        <taxon>Gunneridae</taxon>
        <taxon>Pentapetalae</taxon>
        <taxon>rosids</taxon>
        <taxon>fabids</taxon>
        <taxon>Fagales</taxon>
        <taxon>Fagaceae</taxon>
        <taxon>Quercus</taxon>
    </lineage>
</organism>
<reference evidence="1" key="2">
    <citation type="submission" date="2021-01" db="UniProtKB">
        <authorList>
            <consortium name="EnsemblPlants"/>
        </authorList>
    </citation>
    <scope>IDENTIFICATION</scope>
</reference>
<reference evidence="1 2" key="1">
    <citation type="journal article" date="2016" name="G3 (Bethesda)">
        <title>First Draft Assembly and Annotation of the Genome of a California Endemic Oak Quercus lobata Nee (Fagaceae).</title>
        <authorList>
            <person name="Sork V.L."/>
            <person name="Fitz-Gibbon S.T."/>
            <person name="Puiu D."/>
            <person name="Crepeau M."/>
            <person name="Gugger P.F."/>
            <person name="Sherman R."/>
            <person name="Stevens K."/>
            <person name="Langley C.H."/>
            <person name="Pellegrini M."/>
            <person name="Salzberg S.L."/>
        </authorList>
    </citation>
    <scope>NUCLEOTIDE SEQUENCE [LARGE SCALE GENOMIC DNA]</scope>
    <source>
        <strain evidence="1 2">cv. SW786</strain>
    </source>
</reference>
<dbReference type="EnsemblPlants" id="QL11p051682:mrna">
    <property type="protein sequence ID" value="QL11p051682:mrna"/>
    <property type="gene ID" value="QL11p051682"/>
</dbReference>
<evidence type="ECO:0000313" key="2">
    <source>
        <dbReference type="Proteomes" id="UP000594261"/>
    </source>
</evidence>
<proteinExistence type="predicted"/>
<accession>A0A7N2N031</accession>
<evidence type="ECO:0000313" key="1">
    <source>
        <dbReference type="EnsemblPlants" id="QL11p051682:mrna"/>
    </source>
</evidence>
<dbReference type="Proteomes" id="UP000594261">
    <property type="component" value="Chromosome 11"/>
</dbReference>